<evidence type="ECO:0000256" key="11">
    <source>
        <dbReference type="ARBA" id="ARBA00023098"/>
    </source>
</evidence>
<keyword evidence="6 13" id="KW-0441">Lipid A biosynthesis</keyword>
<sequence>MAARPGWGWACFLFIHWIKIMAQSRPSAEAILSRAWQGRGPLACLLWPLSLLFGAVAALRRALFALGIKRAQRLPVPVIVVGNVFVGGTGKTPFAIWLIQALRAAGFHPGVISRGYGGGVEQTLAVHAGSAAAQVGDEPLLIVQRTGVPLVVGRRRVQAGRALLAAHPEVDVIISDDGLQHYALARDIEIVLSDARGVGNGWLLPAGPLREPAWRRRDFSVLNVGVGQQGAAPAGVYAMQLQVDYALQLAPPAARKPLAQMGEGGLRLAAVAGIGNPGRFFATLEGAGLQVSHHPLPDHYDFSIDPFAGLAADVILITEKDAVKCRAIEAIRNDPRIWVVPVTARIDSALAQHIVEKLRERPTA</sequence>
<evidence type="ECO:0000256" key="14">
    <source>
        <dbReference type="SAM" id="Phobius"/>
    </source>
</evidence>
<accession>A0A6M3ZQJ3</accession>
<keyword evidence="14" id="KW-0812">Transmembrane</keyword>
<dbReference type="UniPathway" id="UPA00359">
    <property type="reaction ID" value="UER00482"/>
</dbReference>
<dbReference type="EC" id="2.7.1.130" evidence="3 13"/>
<dbReference type="InterPro" id="IPR027417">
    <property type="entry name" value="P-loop_NTPase"/>
</dbReference>
<dbReference type="GO" id="GO:0005524">
    <property type="term" value="F:ATP binding"/>
    <property type="evidence" value="ECO:0007669"/>
    <property type="project" value="UniProtKB-UniRule"/>
</dbReference>
<gene>
    <name evidence="13" type="primary">lpxK</name>
    <name evidence="15" type="ORF">C798_05620</name>
</gene>
<organism evidence="15 16">
    <name type="scientific">Herbaspirillum rubrisubalbicans Os34</name>
    <dbReference type="NCBI Taxonomy" id="1235827"/>
    <lineage>
        <taxon>Bacteria</taxon>
        <taxon>Pseudomonadati</taxon>
        <taxon>Pseudomonadota</taxon>
        <taxon>Betaproteobacteria</taxon>
        <taxon>Burkholderiales</taxon>
        <taxon>Oxalobacteraceae</taxon>
        <taxon>Herbaspirillum</taxon>
    </lineage>
</organism>
<evidence type="ECO:0000313" key="16">
    <source>
        <dbReference type="Proteomes" id="UP000501648"/>
    </source>
</evidence>
<comment type="function">
    <text evidence="1 13">Transfers the gamma-phosphate of ATP to the 4'-position of a tetraacyldisaccharide 1-phosphate intermediate (termed DS-1-P) to form tetraacyldisaccharide 1,4'-bis-phosphate (lipid IVA).</text>
</comment>
<keyword evidence="7 13" id="KW-0808">Transferase</keyword>
<evidence type="ECO:0000256" key="10">
    <source>
        <dbReference type="ARBA" id="ARBA00022840"/>
    </source>
</evidence>
<evidence type="ECO:0000256" key="12">
    <source>
        <dbReference type="ARBA" id="ARBA00029757"/>
    </source>
</evidence>
<keyword evidence="11 13" id="KW-0443">Lipid metabolism</keyword>
<evidence type="ECO:0000256" key="2">
    <source>
        <dbReference type="ARBA" id="ARBA00004870"/>
    </source>
</evidence>
<evidence type="ECO:0000256" key="4">
    <source>
        <dbReference type="ARBA" id="ARBA00016436"/>
    </source>
</evidence>
<dbReference type="GO" id="GO:0009245">
    <property type="term" value="P:lipid A biosynthetic process"/>
    <property type="evidence" value="ECO:0007669"/>
    <property type="project" value="UniProtKB-UniRule"/>
</dbReference>
<dbReference type="HAMAP" id="MF_00409">
    <property type="entry name" value="LpxK"/>
    <property type="match status" value="1"/>
</dbReference>
<comment type="pathway">
    <text evidence="2 13">Glycolipid biosynthesis; lipid IV(A) biosynthesis; lipid IV(A) from (3R)-3-hydroxytetradecanoyl-[acyl-carrier-protein] and UDP-N-acetyl-alpha-D-glucosamine: step 6/6.</text>
</comment>
<keyword evidence="5 13" id="KW-0444">Lipid biosynthesis</keyword>
<reference evidence="15 16" key="1">
    <citation type="journal article" date="2012" name="J. Bacteriol.">
        <title>Genome sequence of the pathogenic Herbaspirillum seropedicae strain Os34, isolated from rice roots.</title>
        <authorList>
            <person name="Ye W."/>
            <person name="Ye S."/>
            <person name="Liu J."/>
            <person name="Chang S."/>
            <person name="Chen M."/>
            <person name="Zhu B."/>
            <person name="Guo L."/>
            <person name="An Q."/>
        </authorList>
    </citation>
    <scope>NUCLEOTIDE SEQUENCE [LARGE SCALE GENOMIC DNA]</scope>
    <source>
        <strain evidence="15 16">Os34</strain>
    </source>
</reference>
<name>A0A6M3ZQJ3_9BURK</name>
<proteinExistence type="inferred from homology"/>
<keyword evidence="9 13" id="KW-0418">Kinase</keyword>
<dbReference type="NCBIfam" id="TIGR00682">
    <property type="entry name" value="lpxK"/>
    <property type="match status" value="1"/>
</dbReference>
<evidence type="ECO:0000256" key="9">
    <source>
        <dbReference type="ARBA" id="ARBA00022777"/>
    </source>
</evidence>
<keyword evidence="14" id="KW-1133">Transmembrane helix</keyword>
<dbReference type="PANTHER" id="PTHR42724">
    <property type="entry name" value="TETRAACYLDISACCHARIDE 4'-KINASE"/>
    <property type="match status" value="1"/>
</dbReference>
<comment type="catalytic activity">
    <reaction evidence="13">
        <text>a lipid A disaccharide + ATP = a lipid IVA + ADP + H(+)</text>
        <dbReference type="Rhea" id="RHEA:67840"/>
        <dbReference type="ChEBI" id="CHEBI:15378"/>
        <dbReference type="ChEBI" id="CHEBI:30616"/>
        <dbReference type="ChEBI" id="CHEBI:176343"/>
        <dbReference type="ChEBI" id="CHEBI:176425"/>
        <dbReference type="ChEBI" id="CHEBI:456216"/>
        <dbReference type="EC" id="2.7.1.130"/>
    </reaction>
</comment>
<evidence type="ECO:0000313" key="15">
    <source>
        <dbReference type="EMBL" id="QJP99721.1"/>
    </source>
</evidence>
<feature type="binding site" evidence="13">
    <location>
        <begin position="85"/>
        <end position="92"/>
    </location>
    <ligand>
        <name>ATP</name>
        <dbReference type="ChEBI" id="CHEBI:30616"/>
    </ligand>
</feature>
<dbReference type="GO" id="GO:0009029">
    <property type="term" value="F:lipid-A 4'-kinase activity"/>
    <property type="evidence" value="ECO:0007669"/>
    <property type="project" value="UniProtKB-UniRule"/>
</dbReference>
<dbReference type="Pfam" id="PF02606">
    <property type="entry name" value="LpxK"/>
    <property type="match status" value="1"/>
</dbReference>
<evidence type="ECO:0000256" key="1">
    <source>
        <dbReference type="ARBA" id="ARBA00002274"/>
    </source>
</evidence>
<dbReference type="Proteomes" id="UP000501648">
    <property type="component" value="Chromosome"/>
</dbReference>
<protein>
    <recommendedName>
        <fullName evidence="4 13">Tetraacyldisaccharide 4'-kinase</fullName>
        <ecNumber evidence="3 13">2.7.1.130</ecNumber>
    </recommendedName>
    <alternativeName>
        <fullName evidence="12 13">Lipid A 4'-kinase</fullName>
    </alternativeName>
</protein>
<dbReference type="AlphaFoldDB" id="A0A6M3ZQJ3"/>
<dbReference type="EMBL" id="CP008956">
    <property type="protein sequence ID" value="QJP99721.1"/>
    <property type="molecule type" value="Genomic_DNA"/>
</dbReference>
<keyword evidence="8 13" id="KW-0547">Nucleotide-binding</keyword>
<feature type="transmembrane region" description="Helical" evidence="14">
    <location>
        <begin position="42"/>
        <end position="63"/>
    </location>
</feature>
<evidence type="ECO:0000256" key="5">
    <source>
        <dbReference type="ARBA" id="ARBA00022516"/>
    </source>
</evidence>
<keyword evidence="14" id="KW-0472">Membrane</keyword>
<comment type="similarity">
    <text evidence="13">Belongs to the LpxK family.</text>
</comment>
<evidence type="ECO:0000256" key="8">
    <source>
        <dbReference type="ARBA" id="ARBA00022741"/>
    </source>
</evidence>
<evidence type="ECO:0000256" key="7">
    <source>
        <dbReference type="ARBA" id="ARBA00022679"/>
    </source>
</evidence>
<dbReference type="SUPFAM" id="SSF52540">
    <property type="entry name" value="P-loop containing nucleoside triphosphate hydrolases"/>
    <property type="match status" value="1"/>
</dbReference>
<dbReference type="GO" id="GO:0005886">
    <property type="term" value="C:plasma membrane"/>
    <property type="evidence" value="ECO:0007669"/>
    <property type="project" value="TreeGrafter"/>
</dbReference>
<evidence type="ECO:0000256" key="6">
    <source>
        <dbReference type="ARBA" id="ARBA00022556"/>
    </source>
</evidence>
<evidence type="ECO:0000256" key="13">
    <source>
        <dbReference type="HAMAP-Rule" id="MF_00409"/>
    </source>
</evidence>
<keyword evidence="10 13" id="KW-0067">ATP-binding</keyword>
<dbReference type="InterPro" id="IPR003758">
    <property type="entry name" value="LpxK"/>
</dbReference>
<dbReference type="GO" id="GO:0009244">
    <property type="term" value="P:lipopolysaccharide core region biosynthetic process"/>
    <property type="evidence" value="ECO:0007669"/>
    <property type="project" value="TreeGrafter"/>
</dbReference>
<evidence type="ECO:0000256" key="3">
    <source>
        <dbReference type="ARBA" id="ARBA00012071"/>
    </source>
</evidence>
<dbReference type="PANTHER" id="PTHR42724:SF1">
    <property type="entry name" value="TETRAACYLDISACCHARIDE 4'-KINASE, MITOCHONDRIAL-RELATED"/>
    <property type="match status" value="1"/>
</dbReference>